<name>A0ABD4XJB7_WEIPA</name>
<evidence type="ECO:0008006" key="4">
    <source>
        <dbReference type="Google" id="ProtNLM"/>
    </source>
</evidence>
<proteinExistence type="predicted"/>
<organism evidence="2 3">
    <name type="scientific">Weissella paramesenteroides</name>
    <name type="common">Leuconostoc paramesenteroides</name>
    <dbReference type="NCBI Taxonomy" id="1249"/>
    <lineage>
        <taxon>Bacteria</taxon>
        <taxon>Bacillati</taxon>
        <taxon>Bacillota</taxon>
        <taxon>Bacilli</taxon>
        <taxon>Lactobacillales</taxon>
        <taxon>Lactobacillaceae</taxon>
        <taxon>Weissella</taxon>
    </lineage>
</organism>
<dbReference type="EMBL" id="JAANXN010000006">
    <property type="protein sequence ID" value="MDF8371171.1"/>
    <property type="molecule type" value="Genomic_DNA"/>
</dbReference>
<feature type="transmembrane region" description="Helical" evidence="1">
    <location>
        <begin position="12"/>
        <end position="33"/>
    </location>
</feature>
<feature type="transmembrane region" description="Helical" evidence="1">
    <location>
        <begin position="69"/>
        <end position="86"/>
    </location>
</feature>
<protein>
    <recommendedName>
        <fullName evidence="4">Transporter</fullName>
    </recommendedName>
</protein>
<feature type="transmembrane region" description="Helical" evidence="1">
    <location>
        <begin position="45"/>
        <end position="62"/>
    </location>
</feature>
<accession>A0ABD4XJB7</accession>
<reference evidence="2 3" key="1">
    <citation type="submission" date="2020-03" db="EMBL/GenBank/DDBJ databases">
        <title>Comparative genomics of Weissella paramesenteroides.</title>
        <authorList>
            <person name="Kant R."/>
            <person name="Takala T."/>
            <person name="Saris P."/>
        </authorList>
    </citation>
    <scope>NUCLEOTIDE SEQUENCE [LARGE SCALE GENOMIC DNA]</scope>
    <source>
        <strain evidence="2 3">SJ27-4</strain>
    </source>
</reference>
<dbReference type="RefSeq" id="WP_277362309.1">
    <property type="nucleotide sequence ID" value="NZ_CP097574.1"/>
</dbReference>
<keyword evidence="1" id="KW-1133">Transmembrane helix</keyword>
<comment type="caution">
    <text evidence="2">The sequence shown here is derived from an EMBL/GenBank/DDBJ whole genome shotgun (WGS) entry which is preliminary data.</text>
</comment>
<evidence type="ECO:0000256" key="1">
    <source>
        <dbReference type="SAM" id="Phobius"/>
    </source>
</evidence>
<sequence>MKKFDNLLKNNPLYFLLFLTVLMALFKILLNVIQRRPIFNDIDSVFFIAGFYLVSWIITKLVHSKYVRIFAAFLVTFTYLSVEMFFDGSYVNYTSFIVTGAVAIFIAAMMSLIMNLIDSKNNR</sequence>
<dbReference type="AlphaFoldDB" id="A0ABD4XJB7"/>
<gene>
    <name evidence="2" type="ORF">G9403_05795</name>
</gene>
<feature type="transmembrane region" description="Helical" evidence="1">
    <location>
        <begin position="92"/>
        <end position="117"/>
    </location>
</feature>
<evidence type="ECO:0000313" key="2">
    <source>
        <dbReference type="EMBL" id="MDF8371171.1"/>
    </source>
</evidence>
<evidence type="ECO:0000313" key="3">
    <source>
        <dbReference type="Proteomes" id="UP001215461"/>
    </source>
</evidence>
<keyword evidence="1" id="KW-0812">Transmembrane</keyword>
<keyword evidence="1" id="KW-0472">Membrane</keyword>
<dbReference type="Proteomes" id="UP001215461">
    <property type="component" value="Unassembled WGS sequence"/>
</dbReference>